<feature type="domain" description="Cadherin" evidence="6">
    <location>
        <begin position="144"/>
        <end position="236"/>
    </location>
</feature>
<dbReference type="InterPro" id="IPR002126">
    <property type="entry name" value="Cadherin-like_dom"/>
</dbReference>
<sequence>MTYRKSLLATSILAATLGLTGCGGSSNNDVTPEPDTNNAPTAIVLEQGEVKENVTERQEVGTLTATDADSGDSHTFTTSSENFEIEGNKLYVKEGVALDFETAAKVMVSVTTSDGTAEFTADVEVTITDVNEAPSEAAIADQKSVTENSAVNVVLGTLSATDPDAEDTVIFSTETAGFTVDGDKLTATKPVDYEQNKTVDVTVVTTDKAGLKTEKVFTITVEDEMDYDFLSKNPGDETSSNVYYSGQIARHVLIKELTGYIKSDAIKTDVTNGTVKLNNYYKIGEYKDNTNDDGSYKEGVGFVDKAAAGALYSEIWEANPLSISAATDAKQTLLTDVSGSHKDLYGKIAGSDYKGQMKDWNLENALAGWSGLDAANTTPRGLVDELFSQLETNIETFNAGTLTAPNGKEITKHYVTASGVDLQQLIEKFLFGAVAFSQGTDDYLDDSTEDKGLLSGHDETDIDEKGYTKVEHQWDEGYGYFGAARNYLSYTDNEIAGKVKEDTDTDRVAFNGKQDTNADGKFDLTSEFNWGNSTNAAKRDRKITESGKGTDMTKEAFEAFFKGRKLLNDTAGTALTTEQAAELLGYANEARMAWEQSIVATVIHYINDTNKDLDVIKTGEYTQDNFNDLGKHWAEMKGFALNMQFNPASPFNKDDTMKAKFVELHTYMGNAPVLTDAAAITAYQAELVKARDILRDAYTWKSADGVALTGADLNELVANW</sequence>
<feature type="chain" id="PRO_5021000854" evidence="5">
    <location>
        <begin position="21"/>
        <end position="720"/>
    </location>
</feature>
<feature type="domain" description="Cadherin" evidence="6">
    <location>
        <begin position="49"/>
        <end position="136"/>
    </location>
</feature>
<dbReference type="AlphaFoldDB" id="A0A4Q7IJ88"/>
<reference evidence="7 8" key="1">
    <citation type="submission" date="2018-01" db="EMBL/GenBank/DDBJ databases">
        <title>Co-occurrence of chitin degradation, pigmentation and bioactivity in marine Pseudoalteromonas.</title>
        <authorList>
            <person name="Paulsen S."/>
            <person name="Gram L."/>
            <person name="Machado H."/>
        </authorList>
    </citation>
    <scope>NUCLEOTIDE SEQUENCE [LARGE SCALE GENOMIC DNA]</scope>
    <source>
        <strain evidence="7 8">S3898</strain>
    </source>
</reference>
<keyword evidence="5" id="KW-0732">Signal</keyword>
<dbReference type="InterPro" id="IPR015919">
    <property type="entry name" value="Cadherin-like_sf"/>
</dbReference>
<feature type="signal peptide" evidence="5">
    <location>
        <begin position="1"/>
        <end position="20"/>
    </location>
</feature>
<dbReference type="RefSeq" id="WP_130256477.1">
    <property type="nucleotide sequence ID" value="NZ_PPSX01000063.1"/>
</dbReference>
<dbReference type="SMART" id="SM00112">
    <property type="entry name" value="CA"/>
    <property type="match status" value="2"/>
</dbReference>
<evidence type="ECO:0000256" key="4">
    <source>
        <dbReference type="ARBA" id="ARBA00023180"/>
    </source>
</evidence>
<comment type="subcellular location">
    <subcellularLocation>
        <location evidence="1">Membrane</location>
        <topology evidence="1">Single-pass membrane protein</topology>
    </subcellularLocation>
</comment>
<evidence type="ECO:0000256" key="3">
    <source>
        <dbReference type="ARBA" id="ARBA00022989"/>
    </source>
</evidence>
<dbReference type="PANTHER" id="PTHR24028:SF328">
    <property type="entry name" value="CADHERIN-3"/>
    <property type="match status" value="1"/>
</dbReference>
<keyword evidence="2" id="KW-0812">Transmembrane</keyword>
<dbReference type="GO" id="GO:0005509">
    <property type="term" value="F:calcium ion binding"/>
    <property type="evidence" value="ECO:0007669"/>
    <property type="project" value="InterPro"/>
</dbReference>
<comment type="caution">
    <text evidence="7">The sequence shown here is derived from an EMBL/GenBank/DDBJ whole genome shotgun (WGS) entry which is preliminary data.</text>
</comment>
<proteinExistence type="predicted"/>
<name>A0A4Q7IJ88_9GAMM</name>
<dbReference type="SUPFAM" id="SSF49313">
    <property type="entry name" value="Cadherin-like"/>
    <property type="match status" value="2"/>
</dbReference>
<organism evidence="7 8">
    <name type="scientific">Pseudoalteromonas phenolica</name>
    <dbReference type="NCBI Taxonomy" id="161398"/>
    <lineage>
        <taxon>Bacteria</taxon>
        <taxon>Pseudomonadati</taxon>
        <taxon>Pseudomonadota</taxon>
        <taxon>Gammaproteobacteria</taxon>
        <taxon>Alteromonadales</taxon>
        <taxon>Pseudoalteromonadaceae</taxon>
        <taxon>Pseudoalteromonas</taxon>
    </lineage>
</organism>
<dbReference type="PROSITE" id="PS51257">
    <property type="entry name" value="PROKAR_LIPOPROTEIN"/>
    <property type="match status" value="1"/>
</dbReference>
<evidence type="ECO:0000313" key="8">
    <source>
        <dbReference type="Proteomes" id="UP000291338"/>
    </source>
</evidence>
<protein>
    <submittedName>
        <fullName evidence="7">DUF4856 domain-containing protein</fullName>
    </submittedName>
</protein>
<accession>A0A4Q7IJ88</accession>
<dbReference type="InterPro" id="IPR032331">
    <property type="entry name" value="DUF4856"/>
</dbReference>
<gene>
    <name evidence="7" type="ORF">C1E23_15695</name>
</gene>
<keyword evidence="3" id="KW-1133">Transmembrane helix</keyword>
<dbReference type="PRINTS" id="PR00205">
    <property type="entry name" value="CADHERIN"/>
</dbReference>
<dbReference type="PANTHER" id="PTHR24028">
    <property type="entry name" value="CADHERIN-87A"/>
    <property type="match status" value="1"/>
</dbReference>
<dbReference type="Pfam" id="PF16148">
    <property type="entry name" value="DUF4856"/>
    <property type="match status" value="1"/>
</dbReference>
<evidence type="ECO:0000256" key="2">
    <source>
        <dbReference type="ARBA" id="ARBA00022692"/>
    </source>
</evidence>
<evidence type="ECO:0000256" key="5">
    <source>
        <dbReference type="SAM" id="SignalP"/>
    </source>
</evidence>
<keyword evidence="4" id="KW-0325">Glycoprotein</keyword>
<dbReference type="EMBL" id="PPSX01000063">
    <property type="protein sequence ID" value="RZQ52203.1"/>
    <property type="molecule type" value="Genomic_DNA"/>
</dbReference>
<dbReference type="GO" id="GO:0005886">
    <property type="term" value="C:plasma membrane"/>
    <property type="evidence" value="ECO:0007669"/>
    <property type="project" value="TreeGrafter"/>
</dbReference>
<dbReference type="InterPro" id="IPR050174">
    <property type="entry name" value="Protocadherin/Cadherin-CA"/>
</dbReference>
<dbReference type="CDD" id="cd11304">
    <property type="entry name" value="Cadherin_repeat"/>
    <property type="match status" value="2"/>
</dbReference>
<dbReference type="GO" id="GO:0007156">
    <property type="term" value="P:homophilic cell adhesion via plasma membrane adhesion molecules"/>
    <property type="evidence" value="ECO:0007669"/>
    <property type="project" value="InterPro"/>
</dbReference>
<evidence type="ECO:0000256" key="1">
    <source>
        <dbReference type="ARBA" id="ARBA00004167"/>
    </source>
</evidence>
<dbReference type="PROSITE" id="PS50268">
    <property type="entry name" value="CADHERIN_2"/>
    <property type="match status" value="2"/>
</dbReference>
<dbReference type="Gene3D" id="2.60.40.60">
    <property type="entry name" value="Cadherins"/>
    <property type="match status" value="2"/>
</dbReference>
<evidence type="ECO:0000259" key="6">
    <source>
        <dbReference type="PROSITE" id="PS50268"/>
    </source>
</evidence>
<dbReference type="Proteomes" id="UP000291338">
    <property type="component" value="Unassembled WGS sequence"/>
</dbReference>
<evidence type="ECO:0000313" key="7">
    <source>
        <dbReference type="EMBL" id="RZQ52203.1"/>
    </source>
</evidence>
<keyword evidence="3" id="KW-0472">Membrane</keyword>